<gene>
    <name evidence="3" type="ORF">AACH11_22495</name>
</gene>
<dbReference type="InterPro" id="IPR000160">
    <property type="entry name" value="GGDEF_dom"/>
</dbReference>
<dbReference type="GO" id="GO:0052621">
    <property type="term" value="F:diguanylate cyclase activity"/>
    <property type="evidence" value="ECO:0007669"/>
    <property type="project" value="UniProtKB-EC"/>
</dbReference>
<dbReference type="InterPro" id="IPR011006">
    <property type="entry name" value="CheY-like_superfamily"/>
</dbReference>
<dbReference type="InterPro" id="IPR001789">
    <property type="entry name" value="Sig_transdc_resp-reg_receiver"/>
</dbReference>
<evidence type="ECO:0000313" key="3">
    <source>
        <dbReference type="EMBL" id="MEK8028739.1"/>
    </source>
</evidence>
<feature type="domain" description="GGDEF" evidence="2">
    <location>
        <begin position="309"/>
        <end position="437"/>
    </location>
</feature>
<dbReference type="PANTHER" id="PTHR46663">
    <property type="entry name" value="DIGUANYLATE CYCLASE DGCT-RELATED"/>
    <property type="match status" value="1"/>
</dbReference>
<dbReference type="CDD" id="cd01949">
    <property type="entry name" value="GGDEF"/>
    <property type="match status" value="1"/>
</dbReference>
<evidence type="ECO:0000313" key="4">
    <source>
        <dbReference type="Proteomes" id="UP001368500"/>
    </source>
</evidence>
<dbReference type="Pfam" id="PF00072">
    <property type="entry name" value="Response_reg"/>
    <property type="match status" value="1"/>
</dbReference>
<dbReference type="SUPFAM" id="SSF52172">
    <property type="entry name" value="CheY-like"/>
    <property type="match status" value="1"/>
</dbReference>
<proteinExistence type="predicted"/>
<comment type="caution">
    <text evidence="3">The sequence shown here is derived from an EMBL/GenBank/DDBJ whole genome shotgun (WGS) entry which is preliminary data.</text>
</comment>
<protein>
    <submittedName>
        <fullName evidence="3">Diguanylate cyclase</fullName>
        <ecNumber evidence="3">2.7.7.65</ecNumber>
    </submittedName>
</protein>
<reference evidence="3 4" key="1">
    <citation type="submission" date="2024-04" db="EMBL/GenBank/DDBJ databases">
        <title>Novel species of the genus Ideonella isolated from streams.</title>
        <authorList>
            <person name="Lu H."/>
        </authorList>
    </citation>
    <scope>NUCLEOTIDE SEQUENCE [LARGE SCALE GENOMIC DNA]</scope>
    <source>
        <strain evidence="3 4">BYS139W</strain>
    </source>
</reference>
<accession>A0ABU9BI26</accession>
<dbReference type="PANTHER" id="PTHR46663:SF3">
    <property type="entry name" value="SLL0267 PROTEIN"/>
    <property type="match status" value="1"/>
</dbReference>
<organism evidence="3 4">
    <name type="scientific">Pseudaquabacterium rugosum</name>
    <dbReference type="NCBI Taxonomy" id="2984194"/>
    <lineage>
        <taxon>Bacteria</taxon>
        <taxon>Pseudomonadati</taxon>
        <taxon>Pseudomonadota</taxon>
        <taxon>Betaproteobacteria</taxon>
        <taxon>Burkholderiales</taxon>
        <taxon>Sphaerotilaceae</taxon>
        <taxon>Pseudaquabacterium</taxon>
    </lineage>
</organism>
<dbReference type="Proteomes" id="UP001368500">
    <property type="component" value="Unassembled WGS sequence"/>
</dbReference>
<dbReference type="EMBL" id="JBBUTF010000029">
    <property type="protein sequence ID" value="MEK8028739.1"/>
    <property type="molecule type" value="Genomic_DNA"/>
</dbReference>
<dbReference type="Gene3D" id="3.40.50.2300">
    <property type="match status" value="1"/>
</dbReference>
<keyword evidence="4" id="KW-1185">Reference proteome</keyword>
<dbReference type="Gene3D" id="3.30.70.270">
    <property type="match status" value="1"/>
</dbReference>
<evidence type="ECO:0000256" key="1">
    <source>
        <dbReference type="SAM" id="MobiDB-lite"/>
    </source>
</evidence>
<dbReference type="PROSITE" id="PS50887">
    <property type="entry name" value="GGDEF"/>
    <property type="match status" value="1"/>
</dbReference>
<keyword evidence="3" id="KW-0808">Transferase</keyword>
<feature type="compositionally biased region" description="Low complexity" evidence="1">
    <location>
        <begin position="107"/>
        <end position="127"/>
    </location>
</feature>
<dbReference type="NCBIfam" id="TIGR00254">
    <property type="entry name" value="GGDEF"/>
    <property type="match status" value="1"/>
</dbReference>
<dbReference type="RefSeq" id="WP_341376524.1">
    <property type="nucleotide sequence ID" value="NZ_JBBUTF010000029.1"/>
</dbReference>
<dbReference type="EC" id="2.7.7.65" evidence="3"/>
<feature type="region of interest" description="Disordered" evidence="1">
    <location>
        <begin position="93"/>
        <end position="129"/>
    </location>
</feature>
<dbReference type="InterPro" id="IPR043128">
    <property type="entry name" value="Rev_trsase/Diguanyl_cyclase"/>
</dbReference>
<evidence type="ECO:0000259" key="2">
    <source>
        <dbReference type="PROSITE" id="PS50887"/>
    </source>
</evidence>
<name>A0ABU9BI26_9BURK</name>
<dbReference type="InterPro" id="IPR029787">
    <property type="entry name" value="Nucleotide_cyclase"/>
</dbReference>
<sequence>MNAPAVRIPALLPDAPISPLRPDGPVAGEIRSAVTLAVAAPPCAWAGGERRVLLVDDMPAIHEDFRKVLCPGGSRSAGTPEAAGAAAFDALEDSLFGDPSPAPQPMAGPHAAAAPTPAAEGCGATPAPHRRGPECARCGGFAVDSAYQGQEALAQVEAARREGRPYAMAFVDMRMPPGWDGVQTIEQLWRADPALQVVICTAYTDYAWEDVLARLEPADRLLVLKKPFDAIEVAQLAHTLTAKWAASQAVARHTAELEALVRARTGELEAANERLQHQAFHDPLTGLANRALLHERLAEALGRADRQGDGVGLVYIDLDRFKPVNDQHGHEAGDALLRALARRLQSQTRPGDVVARLGGDEFVLMAAAVSSRAVLQEIAGRLVDSLSEPVRVDGLELQVGASAGLAFSPEDGRDAATLLRVADAAMYRRKPGRVAAG</sequence>
<keyword evidence="3" id="KW-0548">Nucleotidyltransferase</keyword>
<dbReference type="InterPro" id="IPR052163">
    <property type="entry name" value="DGC-Regulatory_Protein"/>
</dbReference>
<dbReference type="SMART" id="SM00267">
    <property type="entry name" value="GGDEF"/>
    <property type="match status" value="1"/>
</dbReference>
<dbReference type="Pfam" id="PF00990">
    <property type="entry name" value="GGDEF"/>
    <property type="match status" value="1"/>
</dbReference>
<dbReference type="SUPFAM" id="SSF55073">
    <property type="entry name" value="Nucleotide cyclase"/>
    <property type="match status" value="1"/>
</dbReference>